<evidence type="ECO:0000256" key="1">
    <source>
        <dbReference type="SAM" id="MobiDB-lite"/>
    </source>
</evidence>
<organism evidence="2 3">
    <name type="scientific">Polyangium jinanense</name>
    <dbReference type="NCBI Taxonomy" id="2829994"/>
    <lineage>
        <taxon>Bacteria</taxon>
        <taxon>Pseudomonadati</taxon>
        <taxon>Myxococcota</taxon>
        <taxon>Polyangia</taxon>
        <taxon>Polyangiales</taxon>
        <taxon>Polyangiaceae</taxon>
        <taxon>Polyangium</taxon>
    </lineage>
</organism>
<feature type="region of interest" description="Disordered" evidence="1">
    <location>
        <begin position="25"/>
        <end position="56"/>
    </location>
</feature>
<gene>
    <name evidence="2" type="ORF">KEG57_29605</name>
</gene>
<keyword evidence="3" id="KW-1185">Reference proteome</keyword>
<protein>
    <submittedName>
        <fullName evidence="2">Uncharacterized protein</fullName>
    </submittedName>
</protein>
<name>A0A9X3XB75_9BACT</name>
<accession>A0A9X3XB75</accession>
<dbReference type="EMBL" id="JAGTJJ010000022">
    <property type="protein sequence ID" value="MDC3984676.1"/>
    <property type="molecule type" value="Genomic_DNA"/>
</dbReference>
<dbReference type="Proteomes" id="UP001151081">
    <property type="component" value="Unassembled WGS sequence"/>
</dbReference>
<evidence type="ECO:0000313" key="2">
    <source>
        <dbReference type="EMBL" id="MDC3984676.1"/>
    </source>
</evidence>
<evidence type="ECO:0000313" key="3">
    <source>
        <dbReference type="Proteomes" id="UP001151081"/>
    </source>
</evidence>
<sequence length="56" mass="5769">MGKHLYLENTKGDAGELPVAGFFGISGRQSPSRDQAASESCSTANRGLEPLDTGGS</sequence>
<dbReference type="AlphaFoldDB" id="A0A9X3XB75"/>
<comment type="caution">
    <text evidence="2">The sequence shown here is derived from an EMBL/GenBank/DDBJ whole genome shotgun (WGS) entry which is preliminary data.</text>
</comment>
<dbReference type="RefSeq" id="WP_272426729.1">
    <property type="nucleotide sequence ID" value="NZ_JAGTJJ010000022.1"/>
</dbReference>
<reference evidence="2 3" key="1">
    <citation type="submission" date="2021-04" db="EMBL/GenBank/DDBJ databases">
        <title>Genome analysis of Polyangium sp.</title>
        <authorList>
            <person name="Li Y."/>
            <person name="Wang J."/>
        </authorList>
    </citation>
    <scope>NUCLEOTIDE SEQUENCE [LARGE SCALE GENOMIC DNA]</scope>
    <source>
        <strain evidence="2 3">SDU14</strain>
    </source>
</reference>
<feature type="compositionally biased region" description="Polar residues" evidence="1">
    <location>
        <begin position="27"/>
        <end position="45"/>
    </location>
</feature>
<proteinExistence type="predicted"/>